<sequence length="131" mass="13444">MYRGGSRAFGGSFKRTFSAGSQGARSASARSEFGGSGARFFTSSSGSAKSQTFGGAKSRSDPFSSSSSSSKRSFFTKPAAPAQHESTRCQRAQISIASGLSKGVRPLCIAALSHPGLLSLATESGEDDEGM</sequence>
<accession>L8H7V7</accession>
<dbReference type="GeneID" id="14921688"/>
<dbReference type="Proteomes" id="UP000011083">
    <property type="component" value="Unassembled WGS sequence"/>
</dbReference>
<keyword evidence="3" id="KW-1185">Reference proteome</keyword>
<name>L8H7V7_ACACF</name>
<evidence type="ECO:0000313" key="3">
    <source>
        <dbReference type="Proteomes" id="UP000011083"/>
    </source>
</evidence>
<organism evidence="2 3">
    <name type="scientific">Acanthamoeba castellanii (strain ATCC 30010 / Neff)</name>
    <dbReference type="NCBI Taxonomy" id="1257118"/>
    <lineage>
        <taxon>Eukaryota</taxon>
        <taxon>Amoebozoa</taxon>
        <taxon>Discosea</taxon>
        <taxon>Longamoebia</taxon>
        <taxon>Centramoebida</taxon>
        <taxon>Acanthamoebidae</taxon>
        <taxon>Acanthamoeba</taxon>
    </lineage>
</organism>
<feature type="compositionally biased region" description="Low complexity" evidence="1">
    <location>
        <begin position="18"/>
        <end position="31"/>
    </location>
</feature>
<dbReference type="VEuPathDB" id="AmoebaDB:ACA1_277360"/>
<dbReference type="AlphaFoldDB" id="L8H7V7"/>
<dbReference type="EMBL" id="KB007908">
    <property type="protein sequence ID" value="ELR20818.1"/>
    <property type="molecule type" value="Genomic_DNA"/>
</dbReference>
<gene>
    <name evidence="2" type="ORF">ACA1_277360</name>
</gene>
<feature type="region of interest" description="Disordered" evidence="1">
    <location>
        <begin position="1"/>
        <end position="88"/>
    </location>
</feature>
<dbReference type="RefSeq" id="XP_004344561.1">
    <property type="nucleotide sequence ID" value="XM_004344511.1"/>
</dbReference>
<proteinExistence type="predicted"/>
<evidence type="ECO:0000256" key="1">
    <source>
        <dbReference type="SAM" id="MobiDB-lite"/>
    </source>
</evidence>
<protein>
    <submittedName>
        <fullName evidence="2">Uncharacterized protein</fullName>
    </submittedName>
</protein>
<feature type="compositionally biased region" description="Low complexity" evidence="1">
    <location>
        <begin position="61"/>
        <end position="75"/>
    </location>
</feature>
<feature type="compositionally biased region" description="Polar residues" evidence="1">
    <location>
        <begin position="41"/>
        <end position="53"/>
    </location>
</feature>
<dbReference type="KEGG" id="acan:ACA1_277360"/>
<evidence type="ECO:0000313" key="2">
    <source>
        <dbReference type="EMBL" id="ELR20818.1"/>
    </source>
</evidence>
<reference evidence="2 3" key="1">
    <citation type="journal article" date="2013" name="Genome Biol.">
        <title>Genome of Acanthamoeba castellanii highlights extensive lateral gene transfer and early evolution of tyrosine kinase signaling.</title>
        <authorList>
            <person name="Clarke M."/>
            <person name="Lohan A.J."/>
            <person name="Liu B."/>
            <person name="Lagkouvardos I."/>
            <person name="Roy S."/>
            <person name="Zafar N."/>
            <person name="Bertelli C."/>
            <person name="Schilde C."/>
            <person name="Kianianmomeni A."/>
            <person name="Burglin T.R."/>
            <person name="Frech C."/>
            <person name="Turcotte B."/>
            <person name="Kopec K.O."/>
            <person name="Synnott J.M."/>
            <person name="Choo C."/>
            <person name="Paponov I."/>
            <person name="Finkler A."/>
            <person name="Soon Heng Tan C."/>
            <person name="Hutchins A.P."/>
            <person name="Weinmeier T."/>
            <person name="Rattei T."/>
            <person name="Chu J.S."/>
            <person name="Gimenez G."/>
            <person name="Irimia M."/>
            <person name="Rigden D.J."/>
            <person name="Fitzpatrick D.A."/>
            <person name="Lorenzo-Morales J."/>
            <person name="Bateman A."/>
            <person name="Chiu C.H."/>
            <person name="Tang P."/>
            <person name="Hegemann P."/>
            <person name="Fromm H."/>
            <person name="Raoult D."/>
            <person name="Greub G."/>
            <person name="Miranda-Saavedra D."/>
            <person name="Chen N."/>
            <person name="Nash P."/>
            <person name="Ginger M.L."/>
            <person name="Horn M."/>
            <person name="Schaap P."/>
            <person name="Caler L."/>
            <person name="Loftus B."/>
        </authorList>
    </citation>
    <scope>NUCLEOTIDE SEQUENCE [LARGE SCALE GENOMIC DNA]</scope>
    <source>
        <strain evidence="2 3">Neff</strain>
    </source>
</reference>